<dbReference type="EMBL" id="LGCN01000001">
    <property type="protein sequence ID" value="KOT46710.1"/>
    <property type="molecule type" value="Genomic_DNA"/>
</dbReference>
<keyword evidence="2" id="KW-1185">Reference proteome</keyword>
<reference evidence="1 2" key="1">
    <citation type="submission" date="2015-07" db="EMBL/GenBank/DDBJ databases">
        <authorList>
            <person name="Noorani M."/>
        </authorList>
    </citation>
    <scope>NUCLEOTIDE SEQUENCE [LARGE SCALE GENOMIC DNA]</scope>
    <source>
        <strain evidence="1 2">NRRL B-24567</strain>
    </source>
</reference>
<dbReference type="AlphaFoldDB" id="A0A0N0S6V4"/>
<gene>
    <name evidence="1" type="ORF">ADK41_00325</name>
</gene>
<accession>A0A0N0S6V4</accession>
<comment type="caution">
    <text evidence="1">The sequence shown here is derived from an EMBL/GenBank/DDBJ whole genome shotgun (WGS) entry which is preliminary data.</text>
</comment>
<dbReference type="Proteomes" id="UP000037773">
    <property type="component" value="Unassembled WGS sequence"/>
</dbReference>
<organism evidence="1 2">
    <name type="scientific">Streptomyces caelestis</name>
    <dbReference type="NCBI Taxonomy" id="36816"/>
    <lineage>
        <taxon>Bacteria</taxon>
        <taxon>Bacillati</taxon>
        <taxon>Actinomycetota</taxon>
        <taxon>Actinomycetes</taxon>
        <taxon>Kitasatosporales</taxon>
        <taxon>Streptomycetaceae</taxon>
        <taxon>Streptomyces</taxon>
    </lineage>
</organism>
<name>A0A0N0S6V4_9ACTN</name>
<dbReference type="RefSeq" id="WP_030819689.1">
    <property type="nucleotide sequence ID" value="NZ_LGCN01000001.1"/>
</dbReference>
<evidence type="ECO:0000313" key="2">
    <source>
        <dbReference type="Proteomes" id="UP000037773"/>
    </source>
</evidence>
<proteinExistence type="predicted"/>
<sequence>MSDRPGPAHATSSALATESIIDRLLDALDEQQLDELARRVSTRRFARVEARLLAALRADSAVLHRDGLTDHSEPVTHVTFSTHDNDYDPVCWGDNAVARHESGAKTPVDYGGTDVEHALRDYSSFTCPIAGSRLVVDLNTGQFTVRGAWEPA</sequence>
<evidence type="ECO:0000313" key="1">
    <source>
        <dbReference type="EMBL" id="KOT46710.1"/>
    </source>
</evidence>
<dbReference type="OrthoDB" id="4231647at2"/>
<protein>
    <submittedName>
        <fullName evidence="1">Uncharacterized protein</fullName>
    </submittedName>
</protein>
<dbReference type="PATRIC" id="fig|36816.3.peg.67"/>